<organism evidence="6">
    <name type="scientific">Rothia mucilaginosa</name>
    <dbReference type="NCBI Taxonomy" id="43675"/>
    <lineage>
        <taxon>Bacteria</taxon>
        <taxon>Bacillati</taxon>
        <taxon>Actinomycetota</taxon>
        <taxon>Actinomycetes</taxon>
        <taxon>Micrococcales</taxon>
        <taxon>Micrococcaceae</taxon>
        <taxon>Rothia</taxon>
    </lineage>
</organism>
<dbReference type="Gene3D" id="2.40.10.10">
    <property type="entry name" value="Trypsin-like serine proteases"/>
    <property type="match status" value="2"/>
</dbReference>
<evidence type="ECO:0000256" key="5">
    <source>
        <dbReference type="SAM" id="Phobius"/>
    </source>
</evidence>
<feature type="transmembrane region" description="Helical" evidence="5">
    <location>
        <begin position="102"/>
        <end position="123"/>
    </location>
</feature>
<evidence type="ECO:0000256" key="4">
    <source>
        <dbReference type="ARBA" id="ARBA00023136"/>
    </source>
</evidence>
<gene>
    <name evidence="6" type="ORF">RM6536_1031</name>
</gene>
<dbReference type="GO" id="GO:0009403">
    <property type="term" value="P:toxin biosynthetic process"/>
    <property type="evidence" value="ECO:0007669"/>
    <property type="project" value="InterPro"/>
</dbReference>
<evidence type="ECO:0000313" key="7">
    <source>
        <dbReference type="Proteomes" id="UP000066203"/>
    </source>
</evidence>
<proteinExistence type="predicted"/>
<dbReference type="PANTHER" id="PTHR22939:SF129">
    <property type="entry name" value="SERINE PROTEASE HTRA2, MITOCHONDRIAL"/>
    <property type="match status" value="1"/>
</dbReference>
<dbReference type="InterPro" id="IPR043504">
    <property type="entry name" value="Peptidase_S1_PA_chymotrypsin"/>
</dbReference>
<evidence type="ECO:0000256" key="1">
    <source>
        <dbReference type="ARBA" id="ARBA00004141"/>
    </source>
</evidence>
<dbReference type="InterPro" id="IPR047680">
    <property type="entry name" value="MarP-like"/>
</dbReference>
<feature type="transmembrane region" description="Helical" evidence="5">
    <location>
        <begin position="60"/>
        <end position="81"/>
    </location>
</feature>
<evidence type="ECO:0000313" key="6">
    <source>
        <dbReference type="EMBL" id="BAS20278.1"/>
    </source>
</evidence>
<dbReference type="Proteomes" id="UP000066203">
    <property type="component" value="Chromosome"/>
</dbReference>
<dbReference type="PATRIC" id="fig|43675.28.peg.1059"/>
<dbReference type="InterPro" id="IPR003825">
    <property type="entry name" value="Colicin-V_CvpA"/>
</dbReference>
<feature type="transmembrane region" description="Helical" evidence="5">
    <location>
        <begin position="6"/>
        <end position="24"/>
    </location>
</feature>
<accession>A0A0K2RZL6</accession>
<dbReference type="RefSeq" id="WP_060824334.1">
    <property type="nucleotide sequence ID" value="NZ_AP014938.1"/>
</dbReference>
<feature type="transmembrane region" description="Helical" evidence="5">
    <location>
        <begin position="31"/>
        <end position="54"/>
    </location>
</feature>
<dbReference type="GO" id="GO:0006508">
    <property type="term" value="P:proteolysis"/>
    <property type="evidence" value="ECO:0007669"/>
    <property type="project" value="UniProtKB-KW"/>
</dbReference>
<name>A0A0K2RZL6_9MICC</name>
<comment type="subcellular location">
    <subcellularLocation>
        <location evidence="1">Membrane</location>
        <topology evidence="1">Multi-pass membrane protein</topology>
    </subcellularLocation>
</comment>
<evidence type="ECO:0000256" key="3">
    <source>
        <dbReference type="ARBA" id="ARBA00022989"/>
    </source>
</evidence>
<evidence type="ECO:0000256" key="2">
    <source>
        <dbReference type="ARBA" id="ARBA00022692"/>
    </source>
</evidence>
<dbReference type="PRINTS" id="PR00834">
    <property type="entry name" value="PROTEASES2C"/>
</dbReference>
<dbReference type="InterPro" id="IPR009003">
    <property type="entry name" value="Peptidase_S1_PA"/>
</dbReference>
<dbReference type="PANTHER" id="PTHR22939">
    <property type="entry name" value="SERINE PROTEASE FAMILY S1C HTRA-RELATED"/>
    <property type="match status" value="1"/>
</dbReference>
<dbReference type="SUPFAM" id="SSF50494">
    <property type="entry name" value="Trypsin-like serine proteases"/>
    <property type="match status" value="1"/>
</dbReference>
<dbReference type="InterPro" id="IPR001940">
    <property type="entry name" value="Peptidase_S1C"/>
</dbReference>
<dbReference type="Pfam" id="PF02674">
    <property type="entry name" value="Colicin_V"/>
    <property type="match status" value="1"/>
</dbReference>
<dbReference type="Pfam" id="PF13365">
    <property type="entry name" value="Trypsin_2"/>
    <property type="match status" value="1"/>
</dbReference>
<keyword evidence="6" id="KW-0378">Hydrolase</keyword>
<dbReference type="NCBIfam" id="NF033740">
    <property type="entry name" value="MarP_fam_protase"/>
    <property type="match status" value="1"/>
</dbReference>
<keyword evidence="6" id="KW-0645">Protease</keyword>
<dbReference type="AlphaFoldDB" id="A0A0K2RZL6"/>
<keyword evidence="4 5" id="KW-0472">Membrane</keyword>
<dbReference type="EMBL" id="AP014938">
    <property type="protein sequence ID" value="BAS20278.1"/>
    <property type="molecule type" value="Genomic_DNA"/>
</dbReference>
<protein>
    <submittedName>
        <fullName evidence="6">Trypsin-like serine protease</fullName>
    </submittedName>
</protein>
<keyword evidence="2 5" id="KW-0812">Transmembrane</keyword>
<dbReference type="GO" id="GO:0004252">
    <property type="term" value="F:serine-type endopeptidase activity"/>
    <property type="evidence" value="ECO:0007669"/>
    <property type="project" value="InterPro"/>
</dbReference>
<dbReference type="GO" id="GO:0016020">
    <property type="term" value="C:membrane"/>
    <property type="evidence" value="ECO:0007669"/>
    <property type="project" value="UniProtKB-SubCell"/>
</dbReference>
<keyword evidence="3 5" id="KW-1133">Transmembrane helix</keyword>
<reference evidence="7" key="1">
    <citation type="submission" date="2015-08" db="EMBL/GenBank/DDBJ databases">
        <title>Complete genome sequence of Rothia mucilaginosa strain NUM-Rm6536.</title>
        <authorList>
            <person name="Nambu T."/>
        </authorList>
    </citation>
    <scope>NUCLEOTIDE SEQUENCE [LARGE SCALE GENOMIC DNA]</scope>
    <source>
        <strain evidence="7">NUM-Rm6536</strain>
    </source>
</reference>
<sequence>MTTGINLLDIAIPIILLLYFLAGVRSGFFTTLGTFLGLGLGVCAAAWLVPLAVASVGTQWSLITAVGVLVICLTIGQWLGLVAGRTIRRVTDITPLKGVERFFGGVLNLAACALVMVVLTISMRTVPIPQLNTALSDSKTLSWMVASTPEVVKDRINTVRNDVLAFGTIPEVSQLIAPETSAPTQTVESAALDRAAASVVEILGAAEQCGYTSTGSGFVADNGLVVTNAHVVAGVTSPVVQDSRGRTWPGTVVYMDSEQDIAFISVPKLPLEPLTIGNNATAGSLVTFMGYPKGGPFKALPATVQGIGNTQTIDADTGRANAMRQVYQLAADVQHGNSGGPVLDENGNVVGMIFGKATSGQTGYAVTASTLKQALAEGGDNTAAVSTGTCRK</sequence>